<evidence type="ECO:0000313" key="10">
    <source>
        <dbReference type="EMBL" id="CAF1011740.1"/>
    </source>
</evidence>
<dbReference type="SMART" id="SM00714">
    <property type="entry name" value="LITAF"/>
    <property type="match status" value="1"/>
</dbReference>
<evidence type="ECO:0000256" key="5">
    <source>
        <dbReference type="ARBA" id="ARBA00022723"/>
    </source>
</evidence>
<dbReference type="OrthoDB" id="4713066at2759"/>
<evidence type="ECO:0000256" key="7">
    <source>
        <dbReference type="ARBA" id="ARBA00023136"/>
    </source>
</evidence>
<dbReference type="Pfam" id="PF10601">
    <property type="entry name" value="zf-LITAF-like"/>
    <property type="match status" value="1"/>
</dbReference>
<dbReference type="GO" id="GO:0098560">
    <property type="term" value="C:cytoplasmic side of late endosome membrane"/>
    <property type="evidence" value="ECO:0007669"/>
    <property type="project" value="TreeGrafter"/>
</dbReference>
<dbReference type="GO" id="GO:0008270">
    <property type="term" value="F:zinc ion binding"/>
    <property type="evidence" value="ECO:0007669"/>
    <property type="project" value="TreeGrafter"/>
</dbReference>
<gene>
    <name evidence="10" type="ORF">RFH988_LOCUS14716</name>
</gene>
<evidence type="ECO:0000256" key="2">
    <source>
        <dbReference type="ARBA" id="ARBA00004481"/>
    </source>
</evidence>
<comment type="caution">
    <text evidence="10">The sequence shown here is derived from an EMBL/GenBank/DDBJ whole genome shotgun (WGS) entry which is preliminary data.</text>
</comment>
<dbReference type="GO" id="GO:0098574">
    <property type="term" value="C:cytoplasmic side of lysosomal membrane"/>
    <property type="evidence" value="ECO:0007669"/>
    <property type="project" value="TreeGrafter"/>
</dbReference>
<dbReference type="PANTHER" id="PTHR23292:SF47">
    <property type="entry name" value="LITAF DOMAIN-CONTAINING PROTEIN"/>
    <property type="match status" value="1"/>
</dbReference>
<evidence type="ECO:0000259" key="9">
    <source>
        <dbReference type="PROSITE" id="PS51837"/>
    </source>
</evidence>
<evidence type="ECO:0000256" key="1">
    <source>
        <dbReference type="ARBA" id="ARBA00004414"/>
    </source>
</evidence>
<dbReference type="Proteomes" id="UP000663882">
    <property type="component" value="Unassembled WGS sequence"/>
</dbReference>
<feature type="domain" description="LITAF" evidence="9">
    <location>
        <begin position="28"/>
        <end position="112"/>
    </location>
</feature>
<evidence type="ECO:0000256" key="8">
    <source>
        <dbReference type="SAM" id="Phobius"/>
    </source>
</evidence>
<dbReference type="InterPro" id="IPR006629">
    <property type="entry name" value="LITAF"/>
</dbReference>
<comment type="subcellular location">
    <subcellularLocation>
        <location evidence="2">Endosome membrane</location>
        <topology evidence="2">Peripheral membrane protein</topology>
    </subcellularLocation>
    <subcellularLocation>
        <location evidence="1">Late endosome membrane</location>
    </subcellularLocation>
    <subcellularLocation>
        <location evidence="3">Lysosome membrane</location>
        <topology evidence="3">Peripheral membrane protein</topology>
        <orientation evidence="3">Cytoplasmic side</orientation>
    </subcellularLocation>
</comment>
<reference evidence="10" key="1">
    <citation type="submission" date="2021-02" db="EMBL/GenBank/DDBJ databases">
        <authorList>
            <person name="Nowell W R."/>
        </authorList>
    </citation>
    <scope>NUCLEOTIDE SEQUENCE</scope>
</reference>
<dbReference type="PROSITE" id="PS51837">
    <property type="entry name" value="LITAF"/>
    <property type="match status" value="1"/>
</dbReference>
<dbReference type="EMBL" id="CAJNOO010000689">
    <property type="protein sequence ID" value="CAF1011740.1"/>
    <property type="molecule type" value="Genomic_DNA"/>
</dbReference>
<dbReference type="GO" id="GO:0005634">
    <property type="term" value="C:nucleus"/>
    <property type="evidence" value="ECO:0007669"/>
    <property type="project" value="TreeGrafter"/>
</dbReference>
<comment type="similarity">
    <text evidence="4">Belongs to the CDIP1/LITAF family.</text>
</comment>
<feature type="transmembrane region" description="Helical" evidence="8">
    <location>
        <begin position="65"/>
        <end position="88"/>
    </location>
</feature>
<evidence type="ECO:0000256" key="6">
    <source>
        <dbReference type="ARBA" id="ARBA00022833"/>
    </source>
</evidence>
<protein>
    <recommendedName>
        <fullName evidence="9">LITAF domain-containing protein</fullName>
    </recommendedName>
</protein>
<keyword evidence="5" id="KW-0479">Metal-binding</keyword>
<organism evidence="10 11">
    <name type="scientific">Rotaria sordida</name>
    <dbReference type="NCBI Taxonomy" id="392033"/>
    <lineage>
        <taxon>Eukaryota</taxon>
        <taxon>Metazoa</taxon>
        <taxon>Spiralia</taxon>
        <taxon>Gnathifera</taxon>
        <taxon>Rotifera</taxon>
        <taxon>Eurotatoria</taxon>
        <taxon>Bdelloidea</taxon>
        <taxon>Philodinida</taxon>
        <taxon>Philodinidae</taxon>
        <taxon>Rotaria</taxon>
    </lineage>
</organism>
<dbReference type="InterPro" id="IPR037519">
    <property type="entry name" value="LITAF_fam"/>
</dbReference>
<dbReference type="PANTHER" id="PTHR23292">
    <property type="entry name" value="LIPOPOLYSACCHARIDE-INDUCED TUMOR NECROSIS FACTOR-ALPHA FACTOR"/>
    <property type="match status" value="1"/>
</dbReference>
<keyword evidence="8" id="KW-1133">Transmembrane helix</keyword>
<sequence length="114" mass="12481">MSVAPLPPYNAQGYNNYQIAPPGLIIPQPVFIGTPAFIPSEYPVQCVCSRCQQPITTRIEKQNGLLTWLLVGGFLLFGCWFGCCLIPFCVDAGKDTAHYCPNCSQLLGVKKQLS</sequence>
<proteinExistence type="inferred from homology"/>
<evidence type="ECO:0000256" key="4">
    <source>
        <dbReference type="ARBA" id="ARBA00005975"/>
    </source>
</evidence>
<evidence type="ECO:0000256" key="3">
    <source>
        <dbReference type="ARBA" id="ARBA00004630"/>
    </source>
</evidence>
<keyword evidence="6" id="KW-0862">Zinc</keyword>
<dbReference type="AlphaFoldDB" id="A0A814HLM0"/>
<evidence type="ECO:0000313" key="11">
    <source>
        <dbReference type="Proteomes" id="UP000663882"/>
    </source>
</evidence>
<keyword evidence="8" id="KW-0812">Transmembrane</keyword>
<name>A0A814HLM0_9BILA</name>
<keyword evidence="7 8" id="KW-0472">Membrane</keyword>
<accession>A0A814HLM0</accession>